<evidence type="ECO:0000313" key="7">
    <source>
        <dbReference type="Proteomes" id="UP001499933"/>
    </source>
</evidence>
<comment type="similarity">
    <text evidence="1 4">Belongs to the glycosyl hydrolase 43 family.</text>
</comment>
<evidence type="ECO:0000256" key="4">
    <source>
        <dbReference type="RuleBase" id="RU361187"/>
    </source>
</evidence>
<evidence type="ECO:0000313" key="6">
    <source>
        <dbReference type="EMBL" id="GAA1952441.1"/>
    </source>
</evidence>
<dbReference type="InterPro" id="IPR006710">
    <property type="entry name" value="Glyco_hydro_43"/>
</dbReference>
<dbReference type="InterPro" id="IPR013320">
    <property type="entry name" value="ConA-like_dom_sf"/>
</dbReference>
<feature type="domain" description="Beta-xylosidase C-terminal Concanavalin A-like" evidence="5">
    <location>
        <begin position="299"/>
        <end position="467"/>
    </location>
</feature>
<proteinExistence type="inferred from homology"/>
<dbReference type="SUPFAM" id="SSF49899">
    <property type="entry name" value="Concanavalin A-like lectins/glucanases"/>
    <property type="match status" value="1"/>
</dbReference>
<accession>A0ABN2QJ99</accession>
<evidence type="ECO:0000259" key="5">
    <source>
        <dbReference type="Pfam" id="PF17851"/>
    </source>
</evidence>
<keyword evidence="3 4" id="KW-0326">Glycosidase</keyword>
<dbReference type="PANTHER" id="PTHR42812">
    <property type="entry name" value="BETA-XYLOSIDASE"/>
    <property type="match status" value="1"/>
</dbReference>
<dbReference type="Gene3D" id="2.60.120.200">
    <property type="match status" value="1"/>
</dbReference>
<gene>
    <name evidence="6" type="ORF">GCM10009776_12890</name>
</gene>
<dbReference type="Proteomes" id="UP001499933">
    <property type="component" value="Unassembled WGS sequence"/>
</dbReference>
<dbReference type="GO" id="GO:0016787">
    <property type="term" value="F:hydrolase activity"/>
    <property type="evidence" value="ECO:0007669"/>
    <property type="project" value="UniProtKB-KW"/>
</dbReference>
<sequence length="487" mass="52533">MSATPIVGGFHPDPSVCRVGDDYYLVNSSFEYLPGVPIFRSRDLVAWQLIGNVLDREDQLVLPSSAGSSGIFAPTIRHHDGRFFMITTSINTVSDGHLIVSATDPAGPWTTPVQTRGAVGIDPDLFWDEDGTCYLTWASGWGETPIMQVVIDPGTGTLHSEPRGLSRGTGLAHPEGPHIYRRGDWYYLLLAEGGTERGHTVTISRSRTVAGPYEGNPANPILSHRSTADPVQNTGHADLVETADGWAMVYLGVRPVGPSPSFHLNGRETFLAGVEWVDDWPVVDETAFEVQPRDTSLEDDFPSPELDRRWIAPGRHPREFVSAGPDGGVAIQPSPSPEHRSLLAIRVEDQNWDARATVAAGTARLVLRLDDSHWAAVESQGGAVSARVVMGPADQTLASTPGPGSPDVTLAIRATQPAPEPWGRMAAADNLELGYVIGQDFQVLASIDGRYFSTEVAGGFTGRVVGVEPLPGRADPAILRRFEYRAL</sequence>
<dbReference type="InterPro" id="IPR051795">
    <property type="entry name" value="Glycosyl_Hydrlase_43"/>
</dbReference>
<dbReference type="Pfam" id="PF04616">
    <property type="entry name" value="Glyco_hydro_43"/>
    <property type="match status" value="1"/>
</dbReference>
<name>A0ABN2QJ99_9MICO</name>
<dbReference type="RefSeq" id="WP_344092531.1">
    <property type="nucleotide sequence ID" value="NZ_BAAAOG010000002.1"/>
</dbReference>
<dbReference type="InterPro" id="IPR023296">
    <property type="entry name" value="Glyco_hydro_beta-prop_sf"/>
</dbReference>
<evidence type="ECO:0000256" key="3">
    <source>
        <dbReference type="ARBA" id="ARBA00023295"/>
    </source>
</evidence>
<reference evidence="6 7" key="1">
    <citation type="journal article" date="2019" name="Int. J. Syst. Evol. Microbiol.">
        <title>The Global Catalogue of Microorganisms (GCM) 10K type strain sequencing project: providing services to taxonomists for standard genome sequencing and annotation.</title>
        <authorList>
            <consortium name="The Broad Institute Genomics Platform"/>
            <consortium name="The Broad Institute Genome Sequencing Center for Infectious Disease"/>
            <person name="Wu L."/>
            <person name="Ma J."/>
        </authorList>
    </citation>
    <scope>NUCLEOTIDE SEQUENCE [LARGE SCALE GENOMIC DNA]</scope>
    <source>
        <strain evidence="6 7">JCM 14901</strain>
    </source>
</reference>
<dbReference type="PANTHER" id="PTHR42812:SF12">
    <property type="entry name" value="BETA-XYLOSIDASE-RELATED"/>
    <property type="match status" value="1"/>
</dbReference>
<keyword evidence="2 4" id="KW-0378">Hydrolase</keyword>
<organism evidence="6 7">
    <name type="scientific">Microbacterium deminutum</name>
    <dbReference type="NCBI Taxonomy" id="344164"/>
    <lineage>
        <taxon>Bacteria</taxon>
        <taxon>Bacillati</taxon>
        <taxon>Actinomycetota</taxon>
        <taxon>Actinomycetes</taxon>
        <taxon>Micrococcales</taxon>
        <taxon>Microbacteriaceae</taxon>
        <taxon>Microbacterium</taxon>
    </lineage>
</organism>
<evidence type="ECO:0000256" key="1">
    <source>
        <dbReference type="ARBA" id="ARBA00009865"/>
    </source>
</evidence>
<keyword evidence="7" id="KW-1185">Reference proteome</keyword>
<evidence type="ECO:0000256" key="2">
    <source>
        <dbReference type="ARBA" id="ARBA00022801"/>
    </source>
</evidence>
<dbReference type="SUPFAM" id="SSF75005">
    <property type="entry name" value="Arabinanase/levansucrase/invertase"/>
    <property type="match status" value="1"/>
</dbReference>
<dbReference type="Gene3D" id="2.115.10.20">
    <property type="entry name" value="Glycosyl hydrolase domain, family 43"/>
    <property type="match status" value="1"/>
</dbReference>
<dbReference type="EMBL" id="BAAAOG010000002">
    <property type="protein sequence ID" value="GAA1952441.1"/>
    <property type="molecule type" value="Genomic_DNA"/>
</dbReference>
<protein>
    <submittedName>
        <fullName evidence="6">Glycoside hydrolase family 43 protein</fullName>
    </submittedName>
</protein>
<dbReference type="CDD" id="cd18617">
    <property type="entry name" value="GH43_XynB-like"/>
    <property type="match status" value="1"/>
</dbReference>
<dbReference type="InterPro" id="IPR041542">
    <property type="entry name" value="GH43_C2"/>
</dbReference>
<dbReference type="Pfam" id="PF17851">
    <property type="entry name" value="GH43_C2"/>
    <property type="match status" value="1"/>
</dbReference>
<comment type="caution">
    <text evidence="6">The sequence shown here is derived from an EMBL/GenBank/DDBJ whole genome shotgun (WGS) entry which is preliminary data.</text>
</comment>